<feature type="domain" description="N-acetyltransferase" evidence="1">
    <location>
        <begin position="8"/>
        <end position="94"/>
    </location>
</feature>
<keyword evidence="3" id="KW-1185">Reference proteome</keyword>
<evidence type="ECO:0000259" key="1">
    <source>
        <dbReference type="PROSITE" id="PS51729"/>
    </source>
</evidence>
<sequence length="95" mass="10590">MSEQVELIRNDEAGRYELTVDGRRVSLADFYERDGVVVIPHTETLPAYGGRGLAGRLVRFALDDIAAQGKRVDPACPFVAVYIQRNPEYRPLLVG</sequence>
<protein>
    <submittedName>
        <fullName evidence="2">N-acetyltransferase</fullName>
    </submittedName>
</protein>
<gene>
    <name evidence="2" type="ORF">M6D93_17335</name>
</gene>
<dbReference type="Gene3D" id="3.40.630.30">
    <property type="match status" value="1"/>
</dbReference>
<name>A0ABY4QWX4_9ACTN</name>
<dbReference type="InterPro" id="IPR045057">
    <property type="entry name" value="Gcn5-rel_NAT"/>
</dbReference>
<accession>A0ABY4QWX4</accession>
<evidence type="ECO:0000313" key="2">
    <source>
        <dbReference type="EMBL" id="UQX88040.1"/>
    </source>
</evidence>
<reference evidence="2" key="2">
    <citation type="submission" date="2022-05" db="EMBL/GenBank/DDBJ databases">
        <authorList>
            <person name="Kim J.-S."/>
            <person name="Lee K."/>
            <person name="Suh M."/>
            <person name="Eom M."/>
            <person name="Kim J.-S."/>
            <person name="Kim D.-S."/>
            <person name="Ko S.-H."/>
            <person name="Shin Y."/>
            <person name="Lee J.-S."/>
        </authorList>
    </citation>
    <scope>NUCLEOTIDE SEQUENCE</scope>
    <source>
        <strain evidence="2">N237</strain>
    </source>
</reference>
<dbReference type="InterPro" id="IPR031165">
    <property type="entry name" value="GNAT_YJDJ"/>
</dbReference>
<dbReference type="PANTHER" id="PTHR31435:SF10">
    <property type="entry name" value="BSR4717 PROTEIN"/>
    <property type="match status" value="1"/>
</dbReference>
<dbReference type="RefSeq" id="WP_249771153.1">
    <property type="nucleotide sequence ID" value="NZ_CP097332.1"/>
</dbReference>
<dbReference type="SUPFAM" id="SSF55729">
    <property type="entry name" value="Acyl-CoA N-acyltransferases (Nat)"/>
    <property type="match status" value="1"/>
</dbReference>
<dbReference type="PANTHER" id="PTHR31435">
    <property type="entry name" value="PROTEIN NATD1"/>
    <property type="match status" value="1"/>
</dbReference>
<dbReference type="EMBL" id="CP097332">
    <property type="protein sequence ID" value="UQX88040.1"/>
    <property type="molecule type" value="Genomic_DNA"/>
</dbReference>
<dbReference type="InterPro" id="IPR016181">
    <property type="entry name" value="Acyl_CoA_acyltransferase"/>
</dbReference>
<dbReference type="Pfam" id="PF14542">
    <property type="entry name" value="Acetyltransf_CG"/>
    <property type="match status" value="1"/>
</dbReference>
<reference evidence="2" key="1">
    <citation type="journal article" date="2018" name="Int. J. Syst. Evol. Microbiol.">
        <title>Jatrophihabitans telluris sp. nov., isolated from sediment soil of lava forest wetlands and the emended description of the genus Jatrophihabitans.</title>
        <authorList>
            <person name="Lee K.C."/>
            <person name="Suh M.K."/>
            <person name="Eom M.K."/>
            <person name="Kim K.K."/>
            <person name="Kim J.S."/>
            <person name="Kim D.S."/>
            <person name="Ko S.H."/>
            <person name="Shin Y.K."/>
            <person name="Lee J.S."/>
        </authorList>
    </citation>
    <scope>NUCLEOTIDE SEQUENCE</scope>
    <source>
        <strain evidence="2">N237</strain>
    </source>
</reference>
<dbReference type="PROSITE" id="PS51729">
    <property type="entry name" value="GNAT_YJDJ"/>
    <property type="match status" value="1"/>
</dbReference>
<evidence type="ECO:0000313" key="3">
    <source>
        <dbReference type="Proteomes" id="UP001056336"/>
    </source>
</evidence>
<dbReference type="Proteomes" id="UP001056336">
    <property type="component" value="Chromosome"/>
</dbReference>
<organism evidence="2 3">
    <name type="scientific">Jatrophihabitans telluris</name>
    <dbReference type="NCBI Taxonomy" id="2038343"/>
    <lineage>
        <taxon>Bacteria</taxon>
        <taxon>Bacillati</taxon>
        <taxon>Actinomycetota</taxon>
        <taxon>Actinomycetes</taxon>
        <taxon>Jatrophihabitantales</taxon>
        <taxon>Jatrophihabitantaceae</taxon>
        <taxon>Jatrophihabitans</taxon>
    </lineage>
</organism>
<proteinExistence type="predicted"/>